<comment type="caution">
    <text evidence="1">The sequence shown here is derived from an EMBL/GenBank/DDBJ whole genome shotgun (WGS) entry which is preliminary data.</text>
</comment>
<protein>
    <submittedName>
        <fullName evidence="1">Uncharacterized protein</fullName>
    </submittedName>
</protein>
<gene>
    <name evidence="1" type="ORF">XDN619_LOCUS36445</name>
</gene>
<evidence type="ECO:0000313" key="1">
    <source>
        <dbReference type="EMBL" id="CAF2264240.1"/>
    </source>
</evidence>
<organism evidence="1 2">
    <name type="scientific">Rotaria magnacalcarata</name>
    <dbReference type="NCBI Taxonomy" id="392030"/>
    <lineage>
        <taxon>Eukaryota</taxon>
        <taxon>Metazoa</taxon>
        <taxon>Spiralia</taxon>
        <taxon>Gnathifera</taxon>
        <taxon>Rotifera</taxon>
        <taxon>Eurotatoria</taxon>
        <taxon>Bdelloidea</taxon>
        <taxon>Philodinida</taxon>
        <taxon>Philodinidae</taxon>
        <taxon>Rotaria</taxon>
    </lineage>
</organism>
<sequence>MDNNENVFHEYIIQDCLSDLISQVANLVKVNDVTVIGGTASEDQNQNYALHETVSKSLEFINLLMSDSMKML</sequence>
<evidence type="ECO:0000313" key="2">
    <source>
        <dbReference type="Proteomes" id="UP000663887"/>
    </source>
</evidence>
<dbReference type="Proteomes" id="UP000663887">
    <property type="component" value="Unassembled WGS sequence"/>
</dbReference>
<accession>A0A817AQQ6</accession>
<name>A0A817AQQ6_9BILA</name>
<dbReference type="EMBL" id="CAJNRG010018871">
    <property type="protein sequence ID" value="CAF2264240.1"/>
    <property type="molecule type" value="Genomic_DNA"/>
</dbReference>
<proteinExistence type="predicted"/>
<dbReference type="AlphaFoldDB" id="A0A817AQQ6"/>
<reference evidence="1" key="1">
    <citation type="submission" date="2021-02" db="EMBL/GenBank/DDBJ databases">
        <authorList>
            <person name="Nowell W R."/>
        </authorList>
    </citation>
    <scope>NUCLEOTIDE SEQUENCE</scope>
</reference>